<reference evidence="2" key="1">
    <citation type="submission" date="2016-04" db="EMBL/GenBank/DDBJ databases">
        <title>Cephalotus genome sequencing.</title>
        <authorList>
            <person name="Fukushima K."/>
            <person name="Hasebe M."/>
            <person name="Fang X."/>
        </authorList>
    </citation>
    <scope>NUCLEOTIDE SEQUENCE [LARGE SCALE GENOMIC DNA]</scope>
    <source>
        <strain evidence="2">cv. St1</strain>
    </source>
</reference>
<comment type="caution">
    <text evidence="1">The sequence shown here is derived from an EMBL/GenBank/DDBJ whole genome shotgun (WGS) entry which is preliminary data.</text>
</comment>
<sequence>MFRDKESLHILIIKWCSHTHTFVATWGPFIVMLEDVMALYHLPLLSKASPSHFKVRESEQEKIDDLFCLITMAGKHCSHIIPEGKTIPSTPPKLPYFNNWIRYFLKEVDKDNWTYEGEGFGNF</sequence>
<accession>A0A1Q3B0R1</accession>
<gene>
    <name evidence="1" type="ORF">CFOL_v3_05022</name>
</gene>
<evidence type="ECO:0000313" key="2">
    <source>
        <dbReference type="Proteomes" id="UP000187406"/>
    </source>
</evidence>
<dbReference type="InParanoid" id="A0A1Q3B0R1"/>
<keyword evidence="2" id="KW-1185">Reference proteome</keyword>
<name>A0A1Q3B0R1_CEPFO</name>
<dbReference type="EMBL" id="BDDD01000202">
    <property type="protein sequence ID" value="GAV61495.1"/>
    <property type="molecule type" value="Genomic_DNA"/>
</dbReference>
<dbReference type="OrthoDB" id="1275090at2759"/>
<dbReference type="AlphaFoldDB" id="A0A1Q3B0R1"/>
<organism evidence="1 2">
    <name type="scientific">Cephalotus follicularis</name>
    <name type="common">Albany pitcher plant</name>
    <dbReference type="NCBI Taxonomy" id="3775"/>
    <lineage>
        <taxon>Eukaryota</taxon>
        <taxon>Viridiplantae</taxon>
        <taxon>Streptophyta</taxon>
        <taxon>Embryophyta</taxon>
        <taxon>Tracheophyta</taxon>
        <taxon>Spermatophyta</taxon>
        <taxon>Magnoliopsida</taxon>
        <taxon>eudicotyledons</taxon>
        <taxon>Gunneridae</taxon>
        <taxon>Pentapetalae</taxon>
        <taxon>rosids</taxon>
        <taxon>fabids</taxon>
        <taxon>Oxalidales</taxon>
        <taxon>Cephalotaceae</taxon>
        <taxon>Cephalotus</taxon>
    </lineage>
</organism>
<proteinExistence type="predicted"/>
<evidence type="ECO:0000313" key="1">
    <source>
        <dbReference type="EMBL" id="GAV61495.1"/>
    </source>
</evidence>
<protein>
    <submittedName>
        <fullName evidence="1">PMD domain-containing protein</fullName>
    </submittedName>
</protein>
<dbReference type="Proteomes" id="UP000187406">
    <property type="component" value="Unassembled WGS sequence"/>
</dbReference>